<protein>
    <submittedName>
        <fullName evidence="2">Uncharacterized protein</fullName>
    </submittedName>
</protein>
<evidence type="ECO:0000313" key="2">
    <source>
        <dbReference type="EMBL" id="GAA1825040.1"/>
    </source>
</evidence>
<dbReference type="EMBL" id="BAAANK010000001">
    <property type="protein sequence ID" value="GAA1825040.1"/>
    <property type="molecule type" value="Genomic_DNA"/>
</dbReference>
<sequence length="195" mass="20447">MRLALAALVVVGIGSAITVAAWTDSVHFDTTVSSGTIELQGAVDYLDPTNPGTVPDGLDWQEFPGAPADSGLIARFVPPAIDFQNFGPGQTRSATVWLRNAGSLPVGMVFDPADPASLSWSGANLFPDPPDVVVTAVDRNNTPVLPIEGWVLRGGDWLTVTVTVSTPSDWAQENEGRAGSLELIFQATTDGVTTD</sequence>
<accession>A0ABN2MFF5</accession>
<evidence type="ECO:0000313" key="3">
    <source>
        <dbReference type="Proteomes" id="UP001501746"/>
    </source>
</evidence>
<feature type="signal peptide" evidence="1">
    <location>
        <begin position="1"/>
        <end position="20"/>
    </location>
</feature>
<dbReference type="InterPro" id="IPR023833">
    <property type="entry name" value="Signal_pept_SipW-depend-type"/>
</dbReference>
<name>A0ABN2MFF5_9MICO</name>
<comment type="caution">
    <text evidence="2">The sequence shown here is derived from an EMBL/GenBank/DDBJ whole genome shotgun (WGS) entry which is preliminary data.</text>
</comment>
<evidence type="ECO:0000256" key="1">
    <source>
        <dbReference type="SAM" id="SignalP"/>
    </source>
</evidence>
<organism evidence="2 3">
    <name type="scientific">Agromyces salentinus</name>
    <dbReference type="NCBI Taxonomy" id="269421"/>
    <lineage>
        <taxon>Bacteria</taxon>
        <taxon>Bacillati</taxon>
        <taxon>Actinomycetota</taxon>
        <taxon>Actinomycetes</taxon>
        <taxon>Micrococcales</taxon>
        <taxon>Microbacteriaceae</taxon>
        <taxon>Agromyces</taxon>
    </lineage>
</organism>
<dbReference type="NCBIfam" id="TIGR04088">
    <property type="entry name" value="cognate_SipW"/>
    <property type="match status" value="1"/>
</dbReference>
<reference evidence="2 3" key="1">
    <citation type="journal article" date="2019" name="Int. J. Syst. Evol. Microbiol.">
        <title>The Global Catalogue of Microorganisms (GCM) 10K type strain sequencing project: providing services to taxonomists for standard genome sequencing and annotation.</title>
        <authorList>
            <consortium name="The Broad Institute Genomics Platform"/>
            <consortium name="The Broad Institute Genome Sequencing Center for Infectious Disease"/>
            <person name="Wu L."/>
            <person name="Ma J."/>
        </authorList>
    </citation>
    <scope>NUCLEOTIDE SEQUENCE [LARGE SCALE GENOMIC DNA]</scope>
    <source>
        <strain evidence="2 3">JCM 14323</strain>
    </source>
</reference>
<keyword evidence="1" id="KW-0732">Signal</keyword>
<dbReference type="Proteomes" id="UP001501746">
    <property type="component" value="Unassembled WGS sequence"/>
</dbReference>
<feature type="chain" id="PRO_5045237811" evidence="1">
    <location>
        <begin position="21"/>
        <end position="195"/>
    </location>
</feature>
<keyword evidence="3" id="KW-1185">Reference proteome</keyword>
<gene>
    <name evidence="2" type="ORF">GCM10009750_05040</name>
</gene>
<proteinExistence type="predicted"/>